<dbReference type="Gene3D" id="1.10.3210.10">
    <property type="entry name" value="Hypothetical protein af1432"/>
    <property type="match status" value="1"/>
</dbReference>
<gene>
    <name evidence="2" type="ORF">A3G90_03470</name>
</gene>
<name>A0A1F6FGV3_9BACT</name>
<dbReference type="STRING" id="1798525.A3G90_03470"/>
<dbReference type="EMBL" id="MFMM01000001">
    <property type="protein sequence ID" value="OGG85094.1"/>
    <property type="molecule type" value="Genomic_DNA"/>
</dbReference>
<sequence>MYSYRIEQAIRAAAVLHKNQLRKGSMPFPYITHLVATAFTLHDYTDDEDVIIAALLHDTLEDTDYTIDELQEDFGGKVRDLVEAVTEPKSTPEQKISFKEKKRIYAEQLKKAPEGSLLVAAADKIHNFRTTVEDYTDDHERFIQDFGKNFEERLESYQNIANVINNRLSGRILAEFNHVFEEYKQFLYHVKETEDSKYTI</sequence>
<reference evidence="2 3" key="1">
    <citation type="journal article" date="2016" name="Nat. Commun.">
        <title>Thousands of microbial genomes shed light on interconnected biogeochemical processes in an aquifer system.</title>
        <authorList>
            <person name="Anantharaman K."/>
            <person name="Brown C.T."/>
            <person name="Hug L.A."/>
            <person name="Sharon I."/>
            <person name="Castelle C.J."/>
            <person name="Probst A.J."/>
            <person name="Thomas B.C."/>
            <person name="Singh A."/>
            <person name="Wilkins M.J."/>
            <person name="Karaoz U."/>
            <person name="Brodie E.L."/>
            <person name="Williams K.H."/>
            <person name="Hubbard S.S."/>
            <person name="Banfield J.F."/>
        </authorList>
    </citation>
    <scope>NUCLEOTIDE SEQUENCE [LARGE SCALE GENOMIC DNA]</scope>
</reference>
<dbReference type="PANTHER" id="PTHR46246:SF1">
    <property type="entry name" value="GUANOSINE-3',5'-BIS(DIPHOSPHATE) 3'-PYROPHOSPHOHYDROLASE MESH1"/>
    <property type="match status" value="1"/>
</dbReference>
<proteinExistence type="predicted"/>
<accession>A0A1F6FGV3</accession>
<dbReference type="AlphaFoldDB" id="A0A1F6FGV3"/>
<evidence type="ECO:0000313" key="2">
    <source>
        <dbReference type="EMBL" id="OGG85094.1"/>
    </source>
</evidence>
<feature type="domain" description="HD/PDEase" evidence="1">
    <location>
        <begin position="26"/>
        <end position="137"/>
    </location>
</feature>
<evidence type="ECO:0000313" key="3">
    <source>
        <dbReference type="Proteomes" id="UP000177325"/>
    </source>
</evidence>
<comment type="caution">
    <text evidence="2">The sequence shown here is derived from an EMBL/GenBank/DDBJ whole genome shotgun (WGS) entry which is preliminary data.</text>
</comment>
<dbReference type="InterPro" id="IPR003607">
    <property type="entry name" value="HD/PDEase_dom"/>
</dbReference>
<evidence type="ECO:0000259" key="1">
    <source>
        <dbReference type="SMART" id="SM00471"/>
    </source>
</evidence>
<dbReference type="Pfam" id="PF13328">
    <property type="entry name" value="HD_4"/>
    <property type="match status" value="1"/>
</dbReference>
<protein>
    <recommendedName>
        <fullName evidence="1">HD/PDEase domain-containing protein</fullName>
    </recommendedName>
</protein>
<organism evidence="2 3">
    <name type="scientific">Candidatus Kaiserbacteria bacterium RIFCSPLOWO2_12_FULL_45_26</name>
    <dbReference type="NCBI Taxonomy" id="1798525"/>
    <lineage>
        <taxon>Bacteria</taxon>
        <taxon>Candidatus Kaiseribacteriota</taxon>
    </lineage>
</organism>
<dbReference type="PANTHER" id="PTHR46246">
    <property type="entry name" value="GUANOSINE-3',5'-BIS(DIPHOSPHATE) 3'-PYROPHOSPHOHYDROLASE MESH1"/>
    <property type="match status" value="1"/>
</dbReference>
<dbReference type="InterPro" id="IPR052194">
    <property type="entry name" value="MESH1"/>
</dbReference>
<dbReference type="GO" id="GO:0008893">
    <property type="term" value="F:guanosine-3',5'-bis(diphosphate) 3'-diphosphatase activity"/>
    <property type="evidence" value="ECO:0007669"/>
    <property type="project" value="TreeGrafter"/>
</dbReference>
<dbReference type="SUPFAM" id="SSF109604">
    <property type="entry name" value="HD-domain/PDEase-like"/>
    <property type="match status" value="1"/>
</dbReference>
<dbReference type="Proteomes" id="UP000177325">
    <property type="component" value="Unassembled WGS sequence"/>
</dbReference>
<dbReference type="SMART" id="SM00471">
    <property type="entry name" value="HDc"/>
    <property type="match status" value="1"/>
</dbReference>